<protein>
    <recommendedName>
        <fullName evidence="4">Tetratricopeptide repeat-containing protein</fullName>
    </recommendedName>
</protein>
<evidence type="ECO:0000313" key="2">
    <source>
        <dbReference type="EMBL" id="RWX50961.1"/>
    </source>
</evidence>
<keyword evidence="1" id="KW-0472">Membrane</keyword>
<name>A0A444JD10_9BACT</name>
<keyword evidence="3" id="KW-1185">Reference proteome</keyword>
<sequence>MSGSTEFLLYVTVYRLSVLAIGALSIYLGFRLFVRPPGQANSAGEASSAGVQAGEFKLRVTNFLPGIYFALFGTVLIGIMLWRGEPQLLRKEFVETKARNGDESILRKEEQYRLPEVDLDTAPAATDLGRELEKLHQSGMTLSDAAPSLSSIARIFQRQNRIGEAVAMARLAYLYGPEIDKAAYLSLFAELLEANGKGQEAADARAELEKLRQKAEGE</sequence>
<keyword evidence="1" id="KW-1133">Transmembrane helix</keyword>
<dbReference type="EMBL" id="MTKS01000241">
    <property type="protein sequence ID" value="RWX50961.1"/>
    <property type="molecule type" value="Genomic_DNA"/>
</dbReference>
<accession>A0A444JD10</accession>
<dbReference type="AlphaFoldDB" id="A0A444JD10"/>
<keyword evidence="1" id="KW-0812">Transmembrane</keyword>
<organism evidence="2 3">
    <name type="scientific">Candidatus Electrothrix marina</name>
    <dbReference type="NCBI Taxonomy" id="1859130"/>
    <lineage>
        <taxon>Bacteria</taxon>
        <taxon>Pseudomonadati</taxon>
        <taxon>Thermodesulfobacteriota</taxon>
        <taxon>Desulfobulbia</taxon>
        <taxon>Desulfobulbales</taxon>
        <taxon>Desulfobulbaceae</taxon>
        <taxon>Candidatus Electrothrix</taxon>
    </lineage>
</organism>
<gene>
    <name evidence="2" type="ORF">VU01_12413</name>
</gene>
<feature type="transmembrane region" description="Helical" evidence="1">
    <location>
        <begin position="7"/>
        <end position="30"/>
    </location>
</feature>
<evidence type="ECO:0000313" key="3">
    <source>
        <dbReference type="Proteomes" id="UP000288892"/>
    </source>
</evidence>
<feature type="transmembrane region" description="Helical" evidence="1">
    <location>
        <begin position="63"/>
        <end position="82"/>
    </location>
</feature>
<evidence type="ECO:0000256" key="1">
    <source>
        <dbReference type="SAM" id="Phobius"/>
    </source>
</evidence>
<proteinExistence type="predicted"/>
<comment type="caution">
    <text evidence="2">The sequence shown here is derived from an EMBL/GenBank/DDBJ whole genome shotgun (WGS) entry which is preliminary data.</text>
</comment>
<dbReference type="Proteomes" id="UP000288892">
    <property type="component" value="Unassembled WGS sequence"/>
</dbReference>
<reference evidence="2 3" key="1">
    <citation type="submission" date="2017-01" db="EMBL/GenBank/DDBJ databases">
        <title>The cable genome- insights into the physiology and evolution of filamentous bacteria capable of sulfide oxidation via long distance electron transfer.</title>
        <authorList>
            <person name="Schreiber L."/>
            <person name="Bjerg J.T."/>
            <person name="Boggild A."/>
            <person name="Van De Vossenberg J."/>
            <person name="Meysman F."/>
            <person name="Nielsen L.P."/>
            <person name="Schramm A."/>
            <person name="Kjeldsen K.U."/>
        </authorList>
    </citation>
    <scope>NUCLEOTIDE SEQUENCE [LARGE SCALE GENOMIC DNA]</scope>
    <source>
        <strain evidence="2">A5</strain>
    </source>
</reference>
<evidence type="ECO:0008006" key="4">
    <source>
        <dbReference type="Google" id="ProtNLM"/>
    </source>
</evidence>